<feature type="transmembrane region" description="Helical" evidence="1">
    <location>
        <begin position="35"/>
        <end position="52"/>
    </location>
</feature>
<evidence type="ECO:0000313" key="3">
    <source>
        <dbReference type="Proteomes" id="UP001165378"/>
    </source>
</evidence>
<accession>A0AA41TZK6</accession>
<gene>
    <name evidence="2" type="ORF">LZ495_09195</name>
</gene>
<dbReference type="Proteomes" id="UP001165378">
    <property type="component" value="Unassembled WGS sequence"/>
</dbReference>
<keyword evidence="1" id="KW-0472">Membrane</keyword>
<dbReference type="AlphaFoldDB" id="A0AA41TZK6"/>
<comment type="caution">
    <text evidence="2">The sequence shown here is derived from an EMBL/GenBank/DDBJ whole genome shotgun (WGS) entry which is preliminary data.</text>
</comment>
<proteinExistence type="predicted"/>
<feature type="transmembrane region" description="Helical" evidence="1">
    <location>
        <begin position="203"/>
        <end position="221"/>
    </location>
</feature>
<keyword evidence="1" id="KW-0812">Transmembrane</keyword>
<feature type="transmembrane region" description="Helical" evidence="1">
    <location>
        <begin position="94"/>
        <end position="112"/>
    </location>
</feature>
<evidence type="ECO:0000256" key="1">
    <source>
        <dbReference type="SAM" id="Phobius"/>
    </source>
</evidence>
<feature type="transmembrane region" description="Helical" evidence="1">
    <location>
        <begin position="343"/>
        <end position="367"/>
    </location>
</feature>
<feature type="transmembrane region" description="Helical" evidence="1">
    <location>
        <begin position="295"/>
        <end position="314"/>
    </location>
</feature>
<evidence type="ECO:0000313" key="2">
    <source>
        <dbReference type="EMBL" id="MCF2527385.1"/>
    </source>
</evidence>
<protein>
    <submittedName>
        <fullName evidence="2">Uncharacterized protein</fullName>
    </submittedName>
</protein>
<keyword evidence="1" id="KW-1133">Transmembrane helix</keyword>
<feature type="transmembrane region" description="Helical" evidence="1">
    <location>
        <begin position="266"/>
        <end position="283"/>
    </location>
</feature>
<dbReference type="EMBL" id="JAKFHA010000004">
    <property type="protein sequence ID" value="MCF2527385.1"/>
    <property type="molecule type" value="Genomic_DNA"/>
</dbReference>
<feature type="transmembrane region" description="Helical" evidence="1">
    <location>
        <begin position="124"/>
        <end position="145"/>
    </location>
</feature>
<keyword evidence="3" id="KW-1185">Reference proteome</keyword>
<dbReference type="RefSeq" id="WP_235051542.1">
    <property type="nucleotide sequence ID" value="NZ_JAKFHA010000004.1"/>
</dbReference>
<reference evidence="2" key="1">
    <citation type="submission" date="2022-01" db="EMBL/GenBank/DDBJ databases">
        <title>Genome-Based Taxonomic Classification of the Phylum Actinobacteria.</title>
        <authorList>
            <person name="Gao Y."/>
        </authorList>
    </citation>
    <scope>NUCLEOTIDE SEQUENCE</scope>
    <source>
        <strain evidence="2">KLBMP 8922</strain>
    </source>
</reference>
<feature type="transmembrane region" description="Helical" evidence="1">
    <location>
        <begin position="165"/>
        <end position="191"/>
    </location>
</feature>
<name>A0AA41TZK6_9ACTN</name>
<organism evidence="2 3">
    <name type="scientific">Yinghuangia soli</name>
    <dbReference type="NCBI Taxonomy" id="2908204"/>
    <lineage>
        <taxon>Bacteria</taxon>
        <taxon>Bacillati</taxon>
        <taxon>Actinomycetota</taxon>
        <taxon>Actinomycetes</taxon>
        <taxon>Kitasatosporales</taxon>
        <taxon>Streptomycetaceae</taxon>
        <taxon>Yinghuangia</taxon>
    </lineage>
</organism>
<sequence>MSQALGEVRAGPKATGAAAAPAEAAPGLSKRGRRAVLAAALGCVLVAVYTGSRMPSAWAATLQTVGLQDGFRRRFAVGTLTGPVLDVTGHRYELLAVLSYLVLAALLAVLVREAVTTAQPARRLLVFAFLLLPTGGYLVHEVGYFDQVLYLLLFGALRLLGKGRWTAAALLMAAAMCVHEIAALTVLPVFVLACARCLPPVRALAAALPAAAAGLFVLAAPPTPPAASADLQRSLAAEGFPVRPDALDLFARTQMDSWRLYSPADVLLFLLPLALFAAAALILAARCGPRRDRPLLLGLSLGAALAPVLAAFAGWDKERWAFLLIANFFLVLWLRTGDLRIGAGLGIGSPQVAVVAVALLLTVHVPLKYFDDFKPRPLTGPGIGKFWVDVSSGHFFATPRR</sequence>
<feature type="transmembrane region" description="Helical" evidence="1">
    <location>
        <begin position="320"/>
        <end position="336"/>
    </location>
</feature>